<feature type="transmembrane region" description="Helical" evidence="7">
    <location>
        <begin position="160"/>
        <end position="177"/>
    </location>
</feature>
<dbReference type="EMBL" id="MU839839">
    <property type="protein sequence ID" value="KAK1752786.1"/>
    <property type="molecule type" value="Genomic_DNA"/>
</dbReference>
<dbReference type="AlphaFoldDB" id="A0AAJ0F2V9"/>
<dbReference type="InterPro" id="IPR020846">
    <property type="entry name" value="MFS_dom"/>
</dbReference>
<evidence type="ECO:0000256" key="7">
    <source>
        <dbReference type="SAM" id="Phobius"/>
    </source>
</evidence>
<feature type="transmembrane region" description="Helical" evidence="7">
    <location>
        <begin position="219"/>
        <end position="241"/>
    </location>
</feature>
<feature type="transmembrane region" description="Helical" evidence="7">
    <location>
        <begin position="128"/>
        <end position="148"/>
    </location>
</feature>
<dbReference type="InterPro" id="IPR036259">
    <property type="entry name" value="MFS_trans_sf"/>
</dbReference>
<feature type="compositionally biased region" description="Basic and acidic residues" evidence="6">
    <location>
        <begin position="65"/>
        <end position="79"/>
    </location>
</feature>
<comment type="caution">
    <text evidence="9">The sequence shown here is derived from an EMBL/GenBank/DDBJ whole genome shotgun (WGS) entry which is preliminary data.</text>
</comment>
<feature type="transmembrane region" description="Helical" evidence="7">
    <location>
        <begin position="506"/>
        <end position="524"/>
    </location>
</feature>
<evidence type="ECO:0000256" key="3">
    <source>
        <dbReference type="ARBA" id="ARBA00022692"/>
    </source>
</evidence>
<feature type="region of interest" description="Disordered" evidence="6">
    <location>
        <begin position="1"/>
        <end position="81"/>
    </location>
</feature>
<proteinExistence type="predicted"/>
<dbReference type="PANTHER" id="PTHR23502:SF26">
    <property type="entry name" value="MAJOR FACILITATOR SUPERFAMILY (MFS) PROFILE DOMAIN-CONTAINING PROTEIN"/>
    <property type="match status" value="1"/>
</dbReference>
<dbReference type="Pfam" id="PF07690">
    <property type="entry name" value="MFS_1"/>
    <property type="match status" value="1"/>
</dbReference>
<dbReference type="PRINTS" id="PR01036">
    <property type="entry name" value="TCRTETB"/>
</dbReference>
<feature type="transmembrane region" description="Helical" evidence="7">
    <location>
        <begin position="430"/>
        <end position="448"/>
    </location>
</feature>
<evidence type="ECO:0000256" key="5">
    <source>
        <dbReference type="ARBA" id="ARBA00023136"/>
    </source>
</evidence>
<comment type="subcellular location">
    <subcellularLocation>
        <location evidence="1">Membrane</location>
        <topology evidence="1">Multi-pass membrane protein</topology>
    </subcellularLocation>
</comment>
<feature type="transmembrane region" description="Helical" evidence="7">
    <location>
        <begin position="247"/>
        <end position="269"/>
    </location>
</feature>
<keyword evidence="2" id="KW-0813">Transport</keyword>
<name>A0AAJ0F2V9_9PEZI</name>
<keyword evidence="4 7" id="KW-1133">Transmembrane helix</keyword>
<feature type="compositionally biased region" description="Polar residues" evidence="6">
    <location>
        <begin position="1"/>
        <end position="13"/>
    </location>
</feature>
<feature type="transmembrane region" description="Helical" evidence="7">
    <location>
        <begin position="468"/>
        <end position="494"/>
    </location>
</feature>
<evidence type="ECO:0000256" key="2">
    <source>
        <dbReference type="ARBA" id="ARBA00022448"/>
    </source>
</evidence>
<organism evidence="9 10">
    <name type="scientific">Echria macrotheca</name>
    <dbReference type="NCBI Taxonomy" id="438768"/>
    <lineage>
        <taxon>Eukaryota</taxon>
        <taxon>Fungi</taxon>
        <taxon>Dikarya</taxon>
        <taxon>Ascomycota</taxon>
        <taxon>Pezizomycotina</taxon>
        <taxon>Sordariomycetes</taxon>
        <taxon>Sordariomycetidae</taxon>
        <taxon>Sordariales</taxon>
        <taxon>Schizotheciaceae</taxon>
        <taxon>Echria</taxon>
    </lineage>
</organism>
<reference evidence="9" key="1">
    <citation type="submission" date="2023-06" db="EMBL/GenBank/DDBJ databases">
        <title>Genome-scale phylogeny and comparative genomics of the fungal order Sordariales.</title>
        <authorList>
            <consortium name="Lawrence Berkeley National Laboratory"/>
            <person name="Hensen N."/>
            <person name="Bonometti L."/>
            <person name="Westerberg I."/>
            <person name="Brannstrom I.O."/>
            <person name="Guillou S."/>
            <person name="Cros-Aarteil S."/>
            <person name="Calhoun S."/>
            <person name="Haridas S."/>
            <person name="Kuo A."/>
            <person name="Mondo S."/>
            <person name="Pangilinan J."/>
            <person name="Riley R."/>
            <person name="Labutti K."/>
            <person name="Andreopoulos B."/>
            <person name="Lipzen A."/>
            <person name="Chen C."/>
            <person name="Yanf M."/>
            <person name="Daum C."/>
            <person name="Ng V."/>
            <person name="Clum A."/>
            <person name="Steindorff A."/>
            <person name="Ohm R."/>
            <person name="Martin F."/>
            <person name="Silar P."/>
            <person name="Natvig D."/>
            <person name="Lalanne C."/>
            <person name="Gautier V."/>
            <person name="Ament-Velasquez S.L."/>
            <person name="Kruys A."/>
            <person name="Hutchinson M.I."/>
            <person name="Powell A.J."/>
            <person name="Barry K."/>
            <person name="Miller A.N."/>
            <person name="Grigoriev I.V."/>
            <person name="Debuchy R."/>
            <person name="Gladieux P."/>
            <person name="Thoren M.H."/>
            <person name="Johannesson H."/>
        </authorList>
    </citation>
    <scope>NUCLEOTIDE SEQUENCE</scope>
    <source>
        <strain evidence="9">PSN4</strain>
    </source>
</reference>
<feature type="transmembrane region" description="Helical" evidence="7">
    <location>
        <begin position="95"/>
        <end position="116"/>
    </location>
</feature>
<dbReference type="GO" id="GO:0005886">
    <property type="term" value="C:plasma membrane"/>
    <property type="evidence" value="ECO:0007669"/>
    <property type="project" value="TreeGrafter"/>
</dbReference>
<dbReference type="GO" id="GO:0022857">
    <property type="term" value="F:transmembrane transporter activity"/>
    <property type="evidence" value="ECO:0007669"/>
    <property type="project" value="InterPro"/>
</dbReference>
<evidence type="ECO:0000256" key="6">
    <source>
        <dbReference type="SAM" id="MobiDB-lite"/>
    </source>
</evidence>
<dbReference type="FunFam" id="1.20.1720.10:FF:000009">
    <property type="entry name" value="MFS multidrug transporter"/>
    <property type="match status" value="1"/>
</dbReference>
<feature type="transmembrane region" description="Helical" evidence="7">
    <location>
        <begin position="183"/>
        <end position="207"/>
    </location>
</feature>
<feature type="transmembrane region" description="Helical" evidence="7">
    <location>
        <begin position="331"/>
        <end position="348"/>
    </location>
</feature>
<keyword evidence="10" id="KW-1185">Reference proteome</keyword>
<feature type="compositionally biased region" description="Basic and acidic residues" evidence="6">
    <location>
        <begin position="47"/>
        <end position="58"/>
    </location>
</feature>
<accession>A0AAJ0F2V9</accession>
<evidence type="ECO:0000313" key="9">
    <source>
        <dbReference type="EMBL" id="KAK1752786.1"/>
    </source>
</evidence>
<protein>
    <submittedName>
        <fullName evidence="9">Major facilitator superfamily domain-containing protein</fullName>
    </submittedName>
</protein>
<feature type="transmembrane region" description="Helical" evidence="7">
    <location>
        <begin position="530"/>
        <end position="554"/>
    </location>
</feature>
<dbReference type="PANTHER" id="PTHR23502">
    <property type="entry name" value="MAJOR FACILITATOR SUPERFAMILY"/>
    <property type="match status" value="1"/>
</dbReference>
<feature type="domain" description="Major facilitator superfamily (MFS) profile" evidence="8">
    <location>
        <begin position="95"/>
        <end position="560"/>
    </location>
</feature>
<keyword evidence="5 7" id="KW-0472">Membrane</keyword>
<gene>
    <name evidence="9" type="ORF">QBC47DRAFT_432554</name>
</gene>
<dbReference type="SUPFAM" id="SSF103473">
    <property type="entry name" value="MFS general substrate transporter"/>
    <property type="match status" value="1"/>
</dbReference>
<feature type="transmembrane region" description="Helical" evidence="7">
    <location>
        <begin position="368"/>
        <end position="389"/>
    </location>
</feature>
<evidence type="ECO:0000256" key="1">
    <source>
        <dbReference type="ARBA" id="ARBA00004141"/>
    </source>
</evidence>
<dbReference type="Gene3D" id="1.20.1250.20">
    <property type="entry name" value="MFS general substrate transporter like domains"/>
    <property type="match status" value="1"/>
</dbReference>
<dbReference type="PROSITE" id="PS50850">
    <property type="entry name" value="MFS"/>
    <property type="match status" value="1"/>
</dbReference>
<evidence type="ECO:0000313" key="10">
    <source>
        <dbReference type="Proteomes" id="UP001239445"/>
    </source>
</evidence>
<sequence length="568" mass="61118">MENRTSPPNTESTPAVPDASLPNPLSRDAEPSEPGNYRPRLSSFIRSKQENPVDEKGISGESDTDTERAEVATPDEKTPAEQPYHVFSRRKKWELVLIVSLAGLFSPLSSNIYFPALGAIAKATSTSIALVSLTVTVYMAVQGLAPSFWGPISDTRGRRVTFIGTLSVYLVANIGLACSRDFATLMVFRAIQAAGSAATISVGAGVIGDITTAKERGGFMGSFGGIRMLGQSIGPVIGGIITEYFGFHAIFWFLFILGSICLLSILLFLPETLRRIAGNGTIPLTGINRPFISGALSHHWHAPRGSPPLPPPKITAKTILAPLRFLGEKDVLATLSFGAAVYTIWSMVTSSTTALFQPRFGLTDLQTGLIFLPNGLACVLGSIITGRILDRDYKLMEARFVSSHQNTPETPPDHHNKNQLPVTRARLRSAWYLVIIFISAVAGYGFAIDSPHFAPLPEDNEKRGMVVPLMLQFAIAFTATAVFTQNSALMVDLYPGAGASATAVNNLVRCSVGAVGVAVVQFGIDGVGAGITFLLCALVVVGMVPLLVLVWVYGEAWRRRRLEREEKV</sequence>
<evidence type="ECO:0000259" key="8">
    <source>
        <dbReference type="PROSITE" id="PS50850"/>
    </source>
</evidence>
<dbReference type="Proteomes" id="UP001239445">
    <property type="component" value="Unassembled WGS sequence"/>
</dbReference>
<keyword evidence="3 7" id="KW-0812">Transmembrane</keyword>
<evidence type="ECO:0000256" key="4">
    <source>
        <dbReference type="ARBA" id="ARBA00022989"/>
    </source>
</evidence>
<dbReference type="InterPro" id="IPR011701">
    <property type="entry name" value="MFS"/>
</dbReference>